<reference evidence="1" key="1">
    <citation type="submission" date="2014-09" db="EMBL/GenBank/DDBJ databases">
        <authorList>
            <person name="Magalhaes I.L.F."/>
            <person name="Oliveira U."/>
            <person name="Santos F.R."/>
            <person name="Vidigal T.H.D.A."/>
            <person name="Brescovit A.D."/>
            <person name="Santos A.J."/>
        </authorList>
    </citation>
    <scope>NUCLEOTIDE SEQUENCE</scope>
    <source>
        <tissue evidence="1">Shoot tissue taken approximately 20 cm above the soil surface</tissue>
    </source>
</reference>
<organism evidence="1">
    <name type="scientific">Arundo donax</name>
    <name type="common">Giant reed</name>
    <name type="synonym">Donax arundinaceus</name>
    <dbReference type="NCBI Taxonomy" id="35708"/>
    <lineage>
        <taxon>Eukaryota</taxon>
        <taxon>Viridiplantae</taxon>
        <taxon>Streptophyta</taxon>
        <taxon>Embryophyta</taxon>
        <taxon>Tracheophyta</taxon>
        <taxon>Spermatophyta</taxon>
        <taxon>Magnoliopsida</taxon>
        <taxon>Liliopsida</taxon>
        <taxon>Poales</taxon>
        <taxon>Poaceae</taxon>
        <taxon>PACMAD clade</taxon>
        <taxon>Arundinoideae</taxon>
        <taxon>Arundineae</taxon>
        <taxon>Arundo</taxon>
    </lineage>
</organism>
<reference evidence="1" key="2">
    <citation type="journal article" date="2015" name="Data Brief">
        <title>Shoot transcriptome of the giant reed, Arundo donax.</title>
        <authorList>
            <person name="Barrero R.A."/>
            <person name="Guerrero F.D."/>
            <person name="Moolhuijzen P."/>
            <person name="Goolsby J.A."/>
            <person name="Tidwell J."/>
            <person name="Bellgard S.E."/>
            <person name="Bellgard M.I."/>
        </authorList>
    </citation>
    <scope>NUCLEOTIDE SEQUENCE</scope>
    <source>
        <tissue evidence="1">Shoot tissue taken approximately 20 cm above the soil surface</tissue>
    </source>
</reference>
<evidence type="ECO:0000313" key="1">
    <source>
        <dbReference type="EMBL" id="JAD46676.1"/>
    </source>
</evidence>
<proteinExistence type="predicted"/>
<name>A0A0A9A6G8_ARUDO</name>
<dbReference type="EMBL" id="GBRH01251219">
    <property type="protein sequence ID" value="JAD46676.1"/>
    <property type="molecule type" value="Transcribed_RNA"/>
</dbReference>
<accession>A0A0A9A6G8</accession>
<protein>
    <submittedName>
        <fullName evidence="1">Uncharacterized protein</fullName>
    </submittedName>
</protein>
<sequence>MISFNKCGDFMTIIPFNLNLQYLTEFKKTRALLPSQWQCTLFYAFFFCLYL</sequence>
<dbReference type="AlphaFoldDB" id="A0A0A9A6G8"/>